<feature type="binding site" evidence="12 16">
    <location>
        <position position="333"/>
    </location>
    <ligand>
        <name>substrate</name>
    </ligand>
</feature>
<accession>A0A1G6GT78</accession>
<feature type="binding site" evidence="12 17">
    <location>
        <position position="263"/>
    </location>
    <ligand>
        <name>Zn(2+)</name>
        <dbReference type="ChEBI" id="CHEBI:29105"/>
    </ligand>
</feature>
<evidence type="ECO:0000256" key="14">
    <source>
        <dbReference type="PIRSR" id="PIRSR000099-1"/>
    </source>
</evidence>
<dbReference type="Pfam" id="PF00815">
    <property type="entry name" value="Histidinol_dh"/>
    <property type="match status" value="1"/>
</dbReference>
<dbReference type="PANTHER" id="PTHR21256">
    <property type="entry name" value="HISTIDINOL DEHYDROGENASE HDH"/>
    <property type="match status" value="1"/>
</dbReference>
<keyword evidence="20" id="KW-1185">Reference proteome</keyword>
<feature type="binding site" evidence="12 17">
    <location>
        <position position="366"/>
    </location>
    <ligand>
        <name>Zn(2+)</name>
        <dbReference type="ChEBI" id="CHEBI:29105"/>
    </ligand>
</feature>
<dbReference type="InterPro" id="IPR016161">
    <property type="entry name" value="Ald_DH/histidinol_DH"/>
</dbReference>
<dbReference type="GO" id="GO:0051287">
    <property type="term" value="F:NAD binding"/>
    <property type="evidence" value="ECO:0007669"/>
    <property type="project" value="InterPro"/>
</dbReference>
<dbReference type="Gene3D" id="3.40.50.1980">
    <property type="entry name" value="Nitrogenase molybdenum iron protein domain"/>
    <property type="match status" value="2"/>
</dbReference>
<feature type="binding site" evidence="12 17">
    <location>
        <position position="266"/>
    </location>
    <ligand>
        <name>Zn(2+)</name>
        <dbReference type="ChEBI" id="CHEBI:29105"/>
    </ligand>
</feature>
<keyword evidence="12" id="KW-0028">Amino-acid biosynthesis</keyword>
<dbReference type="UniPathway" id="UPA00031">
    <property type="reaction ID" value="UER00014"/>
</dbReference>
<dbReference type="CDD" id="cd06572">
    <property type="entry name" value="Histidinol_dh"/>
    <property type="match status" value="1"/>
</dbReference>
<gene>
    <name evidence="12" type="primary">hisD</name>
    <name evidence="19" type="ORF">GA0111570_10524</name>
</gene>
<name>A0A1G6GT78_9ACTN</name>
<reference evidence="19 20" key="1">
    <citation type="submission" date="2016-06" db="EMBL/GenBank/DDBJ databases">
        <authorList>
            <person name="Olsen C.W."/>
            <person name="Carey S."/>
            <person name="Hinshaw L."/>
            <person name="Karasin A.I."/>
        </authorList>
    </citation>
    <scope>NUCLEOTIDE SEQUENCE [LARGE SCALE GENOMIC DNA]</scope>
    <source>
        <strain evidence="19 20">LZ-22</strain>
    </source>
</reference>
<dbReference type="GO" id="GO:0008270">
    <property type="term" value="F:zinc ion binding"/>
    <property type="evidence" value="ECO:0007669"/>
    <property type="project" value="UniProtKB-UniRule"/>
</dbReference>
<keyword evidence="7 12" id="KW-0862">Zinc</keyword>
<dbReference type="FunFam" id="3.40.50.1980:FF:000001">
    <property type="entry name" value="Histidinol dehydrogenase"/>
    <property type="match status" value="1"/>
</dbReference>
<feature type="binding site" evidence="12 16">
    <location>
        <position position="366"/>
    </location>
    <ligand>
        <name>substrate</name>
    </ligand>
</feature>
<evidence type="ECO:0000256" key="17">
    <source>
        <dbReference type="PIRSR" id="PIRSR000099-4"/>
    </source>
</evidence>
<dbReference type="PIRSF" id="PIRSF000099">
    <property type="entry name" value="Histidinol_dh"/>
    <property type="match status" value="1"/>
</dbReference>
<evidence type="ECO:0000256" key="6">
    <source>
        <dbReference type="ARBA" id="ARBA00022723"/>
    </source>
</evidence>
<keyword evidence="10 12" id="KW-0368">Histidine biosynthesis</keyword>
<dbReference type="NCBIfam" id="TIGR00069">
    <property type="entry name" value="hisD"/>
    <property type="match status" value="1"/>
</dbReference>
<dbReference type="AlphaFoldDB" id="A0A1G6GT78"/>
<dbReference type="PROSITE" id="PS00611">
    <property type="entry name" value="HISOL_DEHYDROGENASE"/>
    <property type="match status" value="1"/>
</dbReference>
<evidence type="ECO:0000256" key="9">
    <source>
        <dbReference type="ARBA" id="ARBA00023027"/>
    </source>
</evidence>
<feature type="active site" description="Proton acceptor" evidence="12 14">
    <location>
        <position position="333"/>
    </location>
</feature>
<evidence type="ECO:0000256" key="11">
    <source>
        <dbReference type="ARBA" id="ARBA00049489"/>
    </source>
</evidence>
<keyword evidence="9 12" id="KW-0520">NAD</keyword>
<dbReference type="InterPro" id="IPR001692">
    <property type="entry name" value="Histidinol_DH_CS"/>
</dbReference>
<dbReference type="STRING" id="1577474.GA0111570_10524"/>
<dbReference type="EC" id="1.1.1.23" evidence="4 12"/>
<dbReference type="SUPFAM" id="SSF53720">
    <property type="entry name" value="ALDH-like"/>
    <property type="match status" value="1"/>
</dbReference>
<dbReference type="HAMAP" id="MF_01024">
    <property type="entry name" value="HisD"/>
    <property type="match status" value="1"/>
</dbReference>
<evidence type="ECO:0000256" key="8">
    <source>
        <dbReference type="ARBA" id="ARBA00023002"/>
    </source>
</evidence>
<feature type="binding site" evidence="12 15">
    <location>
        <position position="218"/>
    </location>
    <ligand>
        <name>NAD(+)</name>
        <dbReference type="ChEBI" id="CHEBI:57540"/>
    </ligand>
</feature>
<feature type="binding site" evidence="12 17">
    <location>
        <position position="425"/>
    </location>
    <ligand>
        <name>Zn(2+)</name>
        <dbReference type="ChEBI" id="CHEBI:29105"/>
    </ligand>
</feature>
<comment type="similarity">
    <text evidence="3 12 13 18">Belongs to the histidinol dehydrogenase family.</text>
</comment>
<evidence type="ECO:0000313" key="20">
    <source>
        <dbReference type="Proteomes" id="UP000199086"/>
    </source>
</evidence>
<evidence type="ECO:0000256" key="12">
    <source>
        <dbReference type="HAMAP-Rule" id="MF_01024"/>
    </source>
</evidence>
<dbReference type="GO" id="GO:0000105">
    <property type="term" value="P:L-histidine biosynthetic process"/>
    <property type="evidence" value="ECO:0007669"/>
    <property type="project" value="UniProtKB-UniRule"/>
</dbReference>
<feature type="binding site" evidence="12 16">
    <location>
        <position position="266"/>
    </location>
    <ligand>
        <name>substrate</name>
    </ligand>
</feature>
<feature type="binding site" evidence="12 16">
    <location>
        <position position="263"/>
    </location>
    <ligand>
        <name>substrate</name>
    </ligand>
</feature>
<sequence>MLNVVDLRDQVDAEVDYSTMVPRAPFDVTAALDIVAPVCQDVAAHGVDALNRLSEKFDHVVPEHLRVPAAALQDALEALDPTVRQAYEIAIERRRIVAYQELGPEQVDVEVATGAIISQKMIPVNRVGLYVPGGRAPLASSVIHNVVPAQVAGVKQIAVTSPPQVDFGGLPHPSILAVCALLGIEEVYAVGGSQAVAMFAYGVADLCRPVDMICGPGNIYVAAAKRYVQGKVGIDSEAGPSEVAILADGTAIPSHVAADMVSQAEHDPMAGAVLITDSEELARRVDEVVATQAADARHADRIHEALNGKQSGIVLVRDMEQGLAVADAYAAEHLEIHTRDAYALAQRITNAGAIFVGTWSPVSLGDYLAGSTHVLPTGGGAKHSSGLNVKSFLRAVHLIRYEQGATDAVAKDVMVFADSEDLPSHGNALRVRIEDPDGTRS</sequence>
<dbReference type="RefSeq" id="WP_425438619.1">
    <property type="nucleotide sequence ID" value="NZ_FMYF01000005.1"/>
</dbReference>
<evidence type="ECO:0000256" key="18">
    <source>
        <dbReference type="RuleBase" id="RU004175"/>
    </source>
</evidence>
<feature type="active site" description="Proton acceptor" evidence="12 14">
    <location>
        <position position="332"/>
    </location>
</feature>
<dbReference type="InterPro" id="IPR012131">
    <property type="entry name" value="Hstdl_DH"/>
</dbReference>
<feature type="binding site" evidence="12 15">
    <location>
        <position position="130"/>
    </location>
    <ligand>
        <name>NAD(+)</name>
        <dbReference type="ChEBI" id="CHEBI:57540"/>
    </ligand>
</feature>
<dbReference type="GO" id="GO:0005829">
    <property type="term" value="C:cytosol"/>
    <property type="evidence" value="ECO:0007669"/>
    <property type="project" value="TreeGrafter"/>
</dbReference>
<evidence type="ECO:0000256" key="7">
    <source>
        <dbReference type="ARBA" id="ARBA00022833"/>
    </source>
</evidence>
<dbReference type="InterPro" id="IPR022695">
    <property type="entry name" value="Histidinol_DH_monofunct"/>
</dbReference>
<evidence type="ECO:0000256" key="10">
    <source>
        <dbReference type="ARBA" id="ARBA00023102"/>
    </source>
</evidence>
<evidence type="ECO:0000256" key="3">
    <source>
        <dbReference type="ARBA" id="ARBA00010178"/>
    </source>
</evidence>
<keyword evidence="8 12" id="KW-0560">Oxidoreductase</keyword>
<dbReference type="Proteomes" id="UP000199086">
    <property type="component" value="Unassembled WGS sequence"/>
</dbReference>
<comment type="cofactor">
    <cofactor evidence="12 17">
        <name>Zn(2+)</name>
        <dbReference type="ChEBI" id="CHEBI:29105"/>
    </cofactor>
    <text evidence="12 17">Binds 1 zinc ion per subunit.</text>
</comment>
<evidence type="ECO:0000256" key="2">
    <source>
        <dbReference type="ARBA" id="ARBA00004940"/>
    </source>
</evidence>
<feature type="binding site" evidence="12 16">
    <location>
        <position position="425"/>
    </location>
    <ligand>
        <name>substrate</name>
    </ligand>
</feature>
<evidence type="ECO:0000256" key="5">
    <source>
        <dbReference type="ARBA" id="ARBA00016531"/>
    </source>
</evidence>
<evidence type="ECO:0000256" key="13">
    <source>
        <dbReference type="PIRNR" id="PIRNR000099"/>
    </source>
</evidence>
<comment type="function">
    <text evidence="1 12">Catalyzes the sequential NAD-dependent oxidations of L-histidinol to L-histidinaldehyde and then to L-histidine.</text>
</comment>
<comment type="catalytic activity">
    <reaction evidence="11 12">
        <text>L-histidinol + 2 NAD(+) + H2O = L-histidine + 2 NADH + 3 H(+)</text>
        <dbReference type="Rhea" id="RHEA:20641"/>
        <dbReference type="ChEBI" id="CHEBI:15377"/>
        <dbReference type="ChEBI" id="CHEBI:15378"/>
        <dbReference type="ChEBI" id="CHEBI:57540"/>
        <dbReference type="ChEBI" id="CHEBI:57595"/>
        <dbReference type="ChEBI" id="CHEBI:57699"/>
        <dbReference type="ChEBI" id="CHEBI:57945"/>
        <dbReference type="EC" id="1.1.1.23"/>
    </reaction>
</comment>
<dbReference type="Gene3D" id="1.20.5.1300">
    <property type="match status" value="1"/>
</dbReference>
<organism evidence="19 20">
    <name type="scientific">Raineyella antarctica</name>
    <dbReference type="NCBI Taxonomy" id="1577474"/>
    <lineage>
        <taxon>Bacteria</taxon>
        <taxon>Bacillati</taxon>
        <taxon>Actinomycetota</taxon>
        <taxon>Actinomycetes</taxon>
        <taxon>Propionibacteriales</taxon>
        <taxon>Propionibacteriaceae</taxon>
        <taxon>Raineyella</taxon>
    </lineage>
</organism>
<evidence type="ECO:0000256" key="4">
    <source>
        <dbReference type="ARBA" id="ARBA00012965"/>
    </source>
</evidence>
<protein>
    <recommendedName>
        <fullName evidence="5 12">Histidinol dehydrogenase</fullName>
        <shortName evidence="12">HDH</shortName>
        <ecNumber evidence="4 12">1.1.1.23</ecNumber>
    </recommendedName>
</protein>
<feature type="binding site" evidence="12 16">
    <location>
        <position position="420"/>
    </location>
    <ligand>
        <name>substrate</name>
    </ligand>
</feature>
<proteinExistence type="inferred from homology"/>
<dbReference type="GO" id="GO:0004399">
    <property type="term" value="F:histidinol dehydrogenase activity"/>
    <property type="evidence" value="ECO:0007669"/>
    <property type="project" value="UniProtKB-UniRule"/>
</dbReference>
<feature type="binding site" evidence="12 15">
    <location>
        <position position="194"/>
    </location>
    <ligand>
        <name>NAD(+)</name>
        <dbReference type="ChEBI" id="CHEBI:57540"/>
    </ligand>
</feature>
<evidence type="ECO:0000256" key="16">
    <source>
        <dbReference type="PIRSR" id="PIRSR000099-3"/>
    </source>
</evidence>
<evidence type="ECO:0000256" key="1">
    <source>
        <dbReference type="ARBA" id="ARBA00003850"/>
    </source>
</evidence>
<dbReference type="PRINTS" id="PR00083">
    <property type="entry name" value="HOLDHDRGNASE"/>
</dbReference>
<evidence type="ECO:0000256" key="15">
    <source>
        <dbReference type="PIRSR" id="PIRSR000099-2"/>
    </source>
</evidence>
<dbReference type="EMBL" id="FMYF01000005">
    <property type="protein sequence ID" value="SDB85188.1"/>
    <property type="molecule type" value="Genomic_DNA"/>
</dbReference>
<feature type="binding site" evidence="12 16">
    <location>
        <position position="241"/>
    </location>
    <ligand>
        <name>substrate</name>
    </ligand>
</feature>
<evidence type="ECO:0000313" key="19">
    <source>
        <dbReference type="EMBL" id="SDB85188.1"/>
    </source>
</evidence>
<dbReference type="PANTHER" id="PTHR21256:SF2">
    <property type="entry name" value="HISTIDINE BIOSYNTHESIS TRIFUNCTIONAL PROTEIN"/>
    <property type="match status" value="1"/>
</dbReference>
<comment type="pathway">
    <text evidence="2 12">Amino-acid biosynthesis; L-histidine biosynthesis; L-histidine from 5-phospho-alpha-D-ribose 1-diphosphate: step 9/9.</text>
</comment>
<keyword evidence="6 12" id="KW-0479">Metal-binding</keyword>